<dbReference type="Proteomes" id="UP000287651">
    <property type="component" value="Unassembled WGS sequence"/>
</dbReference>
<reference evidence="2 3" key="1">
    <citation type="journal article" date="2014" name="Agronomy (Basel)">
        <title>A Draft Genome Sequence for Ensete ventricosum, the Drought-Tolerant Tree Against Hunger.</title>
        <authorList>
            <person name="Harrison J."/>
            <person name="Moore K.A."/>
            <person name="Paszkiewicz K."/>
            <person name="Jones T."/>
            <person name="Grant M."/>
            <person name="Ambacheew D."/>
            <person name="Muzemil S."/>
            <person name="Studholme D.J."/>
        </authorList>
    </citation>
    <scope>NUCLEOTIDE SEQUENCE [LARGE SCALE GENOMIC DNA]</scope>
</reference>
<feature type="compositionally biased region" description="Low complexity" evidence="1">
    <location>
        <begin position="36"/>
        <end position="47"/>
    </location>
</feature>
<evidence type="ECO:0000313" key="2">
    <source>
        <dbReference type="EMBL" id="RRT40540.1"/>
    </source>
</evidence>
<protein>
    <submittedName>
        <fullName evidence="2">Uncharacterized protein</fullName>
    </submittedName>
</protein>
<feature type="region of interest" description="Disordered" evidence="1">
    <location>
        <begin position="124"/>
        <end position="185"/>
    </location>
</feature>
<sequence>IPPPRHSPSAPLAVPNPARRDGLQNQVRGYNTLEVLLGSPPLTSPSSRTDDAVSQFSDDPSMSPCDGRSRAAKVASSFPGSSGEMMVMKAGIVGGGSNTPKSSWTTASVAAKTRPDISERGAFVGMQNDGAGASKTLKEKTTKAERRALQEAQRAAKAAAKESEEEEKKKKRRRSTSRRLSCPSAVATRGFRSWVLLSPCGETKRLPTRERIR</sequence>
<feature type="region of interest" description="Disordered" evidence="1">
    <location>
        <begin position="1"/>
        <end position="22"/>
    </location>
</feature>
<feature type="non-terminal residue" evidence="2">
    <location>
        <position position="1"/>
    </location>
</feature>
<name>A0A426XM81_ENSVE</name>
<accession>A0A426XM81</accession>
<comment type="caution">
    <text evidence="2">The sequence shown here is derived from an EMBL/GenBank/DDBJ whole genome shotgun (WGS) entry which is preliminary data.</text>
</comment>
<dbReference type="EMBL" id="AMZH03019303">
    <property type="protein sequence ID" value="RRT40540.1"/>
    <property type="molecule type" value="Genomic_DNA"/>
</dbReference>
<proteinExistence type="predicted"/>
<dbReference type="AlphaFoldDB" id="A0A426XM81"/>
<evidence type="ECO:0000256" key="1">
    <source>
        <dbReference type="SAM" id="MobiDB-lite"/>
    </source>
</evidence>
<organism evidence="2 3">
    <name type="scientific">Ensete ventricosum</name>
    <name type="common">Abyssinian banana</name>
    <name type="synonym">Musa ensete</name>
    <dbReference type="NCBI Taxonomy" id="4639"/>
    <lineage>
        <taxon>Eukaryota</taxon>
        <taxon>Viridiplantae</taxon>
        <taxon>Streptophyta</taxon>
        <taxon>Embryophyta</taxon>
        <taxon>Tracheophyta</taxon>
        <taxon>Spermatophyta</taxon>
        <taxon>Magnoliopsida</taxon>
        <taxon>Liliopsida</taxon>
        <taxon>Zingiberales</taxon>
        <taxon>Musaceae</taxon>
        <taxon>Ensete</taxon>
    </lineage>
</organism>
<feature type="compositionally biased region" description="Basic and acidic residues" evidence="1">
    <location>
        <begin position="159"/>
        <end position="168"/>
    </location>
</feature>
<feature type="region of interest" description="Disordered" evidence="1">
    <location>
        <begin position="36"/>
        <end position="82"/>
    </location>
</feature>
<feature type="compositionally biased region" description="Basic and acidic residues" evidence="1">
    <location>
        <begin position="136"/>
        <end position="149"/>
    </location>
</feature>
<gene>
    <name evidence="2" type="ORF">B296_00058483</name>
</gene>
<feature type="non-terminal residue" evidence="2">
    <location>
        <position position="213"/>
    </location>
</feature>
<evidence type="ECO:0000313" key="3">
    <source>
        <dbReference type="Proteomes" id="UP000287651"/>
    </source>
</evidence>